<dbReference type="OrthoDB" id="9999654at2759"/>
<proteinExistence type="predicted"/>
<dbReference type="Proteomes" id="UP000053766">
    <property type="component" value="Unassembled WGS sequence"/>
</dbReference>
<dbReference type="EMBL" id="KN716421">
    <property type="protein sequence ID" value="KJH45195.1"/>
    <property type="molecule type" value="Genomic_DNA"/>
</dbReference>
<keyword evidence="2" id="KW-1185">Reference proteome</keyword>
<protein>
    <submittedName>
        <fullName evidence="1">Uncharacterized protein</fullName>
    </submittedName>
</protein>
<reference evidence="2" key="2">
    <citation type="journal article" date="2016" name="Sci. Rep.">
        <title>Dictyocaulus viviparus genome, variome and transcriptome elucidate lungworm biology and support future intervention.</title>
        <authorList>
            <person name="McNulty S.N."/>
            <person name="Strube C."/>
            <person name="Rosa B.A."/>
            <person name="Martin J.C."/>
            <person name="Tyagi R."/>
            <person name="Choi Y.J."/>
            <person name="Wang Q."/>
            <person name="Hallsworth Pepin K."/>
            <person name="Zhang X."/>
            <person name="Ozersky P."/>
            <person name="Wilson R.K."/>
            <person name="Sternberg P.W."/>
            <person name="Gasser R.B."/>
            <person name="Mitreva M."/>
        </authorList>
    </citation>
    <scope>NUCLEOTIDE SEQUENCE [LARGE SCALE GENOMIC DNA]</scope>
    <source>
        <strain evidence="2">HannoverDv2000</strain>
    </source>
</reference>
<dbReference type="PANTHER" id="PTHR15829:SF13">
    <property type="entry name" value="FAM65 N-TERMINAL DOMAIN-CONTAINING PROTEIN"/>
    <property type="match status" value="1"/>
</dbReference>
<organism evidence="1 2">
    <name type="scientific">Dictyocaulus viviparus</name>
    <name type="common">Bovine lungworm</name>
    <dbReference type="NCBI Taxonomy" id="29172"/>
    <lineage>
        <taxon>Eukaryota</taxon>
        <taxon>Metazoa</taxon>
        <taxon>Ecdysozoa</taxon>
        <taxon>Nematoda</taxon>
        <taxon>Chromadorea</taxon>
        <taxon>Rhabditida</taxon>
        <taxon>Rhabditina</taxon>
        <taxon>Rhabditomorpha</taxon>
        <taxon>Strongyloidea</taxon>
        <taxon>Metastrongylidae</taxon>
        <taxon>Dictyocaulus</taxon>
    </lineage>
</organism>
<accession>A0A0D8XL07</accession>
<sequence length="346" mass="39737">MKERRKSLGAVLDPVEFERICLESDRFWETTDDDVRSTVTENSEIDVCLRYHLSRVYKCLQMLETILPESPLVYKSTETLKRLQVETVTLNDLLRITNNMAAVLNPSRVLKEIGADPSLKEIWMSTCHAVQTQLFVPRDDLRTQIKLNIAHIVEQNYPHLVNRVADSIIRLIADNAQEDTKIVTVFHFVGIFRGRHFESYVENLGHDAWMVSLLSSGQFSRVLQVAERLSRVPVVPPLESLKQIAIILADGDEQNRRVMERYLSSARGQLLSDLISSYLCLLEADEEMGRLGAVRALNILSNPRTLRQMCYVVDHDASEKVRREADHLIRRLRGKTLSDDEQITRI</sequence>
<dbReference type="STRING" id="29172.A0A0D8XL07"/>
<evidence type="ECO:0000313" key="1">
    <source>
        <dbReference type="EMBL" id="KJH45195.1"/>
    </source>
</evidence>
<name>A0A0D8XL07_DICVI</name>
<reference evidence="1 2" key="1">
    <citation type="submission" date="2013-11" db="EMBL/GenBank/DDBJ databases">
        <title>Draft genome of the bovine lungworm Dictyocaulus viviparus.</title>
        <authorList>
            <person name="Mitreva M."/>
        </authorList>
    </citation>
    <scope>NUCLEOTIDE SEQUENCE [LARGE SCALE GENOMIC DNA]</scope>
    <source>
        <strain evidence="1 2">HannoverDv2000</strain>
    </source>
</reference>
<evidence type="ECO:0000313" key="2">
    <source>
        <dbReference type="Proteomes" id="UP000053766"/>
    </source>
</evidence>
<dbReference type="AlphaFoldDB" id="A0A0D8XL07"/>
<gene>
    <name evidence="1" type="ORF">DICVIV_08775</name>
</gene>
<dbReference type="PANTHER" id="PTHR15829">
    <property type="entry name" value="PROTEIN KINASE PKN/PRK1, EFFECTOR"/>
    <property type="match status" value="1"/>
</dbReference>
<dbReference type="InterPro" id="IPR026136">
    <property type="entry name" value="RIPOR3"/>
</dbReference>